<keyword evidence="1" id="KW-0732">Signal</keyword>
<accession>A0A7W8UEQ7</accession>
<reference evidence="3 4" key="1">
    <citation type="submission" date="2020-08" db="EMBL/GenBank/DDBJ databases">
        <title>Genomic Encyclopedia of Type Strains, Phase IV (KMG-V): Genome sequencing to study the core and pangenomes of soil and plant-associated prokaryotes.</title>
        <authorList>
            <person name="Whitman W."/>
        </authorList>
    </citation>
    <scope>NUCLEOTIDE SEQUENCE [LARGE SCALE GENOMIC DNA]</scope>
    <source>
        <strain evidence="3 4">SEMIA 4084</strain>
    </source>
</reference>
<evidence type="ECO:0000313" key="4">
    <source>
        <dbReference type="Proteomes" id="UP000585507"/>
    </source>
</evidence>
<evidence type="ECO:0000259" key="2">
    <source>
        <dbReference type="Pfam" id="PF03413"/>
    </source>
</evidence>
<proteinExistence type="predicted"/>
<dbReference type="InterPro" id="IPR025711">
    <property type="entry name" value="PepSY"/>
</dbReference>
<dbReference type="Gene3D" id="3.10.450.40">
    <property type="match status" value="1"/>
</dbReference>
<dbReference type="Pfam" id="PF03413">
    <property type="entry name" value="PepSY"/>
    <property type="match status" value="1"/>
</dbReference>
<keyword evidence="4" id="KW-1185">Reference proteome</keyword>
<dbReference type="AlphaFoldDB" id="A0A7W8UEQ7"/>
<feature type="signal peptide" evidence="1">
    <location>
        <begin position="1"/>
        <end position="35"/>
    </location>
</feature>
<comment type="caution">
    <text evidence="3">The sequence shown here is derived from an EMBL/GenBank/DDBJ whole genome shotgun (WGS) entry which is preliminary data.</text>
</comment>
<name>A0A7W8UEQ7_9HYPH</name>
<evidence type="ECO:0000256" key="1">
    <source>
        <dbReference type="SAM" id="SignalP"/>
    </source>
</evidence>
<organism evidence="3 4">
    <name type="scientific">Rhizobium giardinii</name>
    <dbReference type="NCBI Taxonomy" id="56731"/>
    <lineage>
        <taxon>Bacteria</taxon>
        <taxon>Pseudomonadati</taxon>
        <taxon>Pseudomonadota</taxon>
        <taxon>Alphaproteobacteria</taxon>
        <taxon>Hyphomicrobiales</taxon>
        <taxon>Rhizobiaceae</taxon>
        <taxon>Rhizobium/Agrobacterium group</taxon>
        <taxon>Rhizobium</taxon>
    </lineage>
</organism>
<feature type="chain" id="PRO_5031012590" evidence="1">
    <location>
        <begin position="36"/>
        <end position="123"/>
    </location>
</feature>
<dbReference type="RefSeq" id="WP_018327730.1">
    <property type="nucleotide sequence ID" value="NZ_JACHBK010000008.1"/>
</dbReference>
<evidence type="ECO:0000313" key="3">
    <source>
        <dbReference type="EMBL" id="MBB5537192.1"/>
    </source>
</evidence>
<dbReference type="Proteomes" id="UP000585507">
    <property type="component" value="Unassembled WGS sequence"/>
</dbReference>
<feature type="domain" description="PepSY" evidence="2">
    <location>
        <begin position="63"/>
        <end position="120"/>
    </location>
</feature>
<protein>
    <submittedName>
        <fullName evidence="3">Putative membrane protein YkoI</fullName>
    </submittedName>
</protein>
<gene>
    <name evidence="3" type="ORF">GGD55_003907</name>
</gene>
<dbReference type="EMBL" id="JACHBK010000008">
    <property type="protein sequence ID" value="MBB5537192.1"/>
    <property type="molecule type" value="Genomic_DNA"/>
</dbReference>
<sequence length="123" mass="13493">MCQGSIVRKKGSAIASLGLALLLDVALGHVSTARADDDRESIVSPDDAREHIRERVQQGEIKSLAELRRIVADKVDGEIVSTSIDQEHGITVYEFRVLRPDNRMVEVEVDAASGVVLEIENDE</sequence>